<reference evidence="1 2" key="1">
    <citation type="submission" date="2023-11" db="EMBL/GenBank/DDBJ databases">
        <authorList>
            <person name="Cook R."/>
            <person name="Crisci M."/>
            <person name="Pye H."/>
            <person name="Adriaenssens E."/>
            <person name="Santini J."/>
        </authorList>
    </citation>
    <scope>NUCLEOTIDE SEQUENCE [LARGE SCALE GENOMIC DNA]</scope>
    <source>
        <strain evidence="1">Lak_Megaphage_Sonny</strain>
    </source>
</reference>
<evidence type="ECO:0000313" key="2">
    <source>
        <dbReference type="Proteomes" id="UP001358193"/>
    </source>
</evidence>
<dbReference type="Proteomes" id="UP001358193">
    <property type="component" value="Segment"/>
</dbReference>
<dbReference type="EMBL" id="OR769223">
    <property type="protein sequence ID" value="WQJ53713.1"/>
    <property type="molecule type" value="Genomic_DNA"/>
</dbReference>
<keyword evidence="2" id="KW-1185">Reference proteome</keyword>
<evidence type="ECO:0000313" key="1">
    <source>
        <dbReference type="EMBL" id="WQJ53713.1"/>
    </source>
</evidence>
<accession>A0ABZ0Z6P8</accession>
<evidence type="ECO:0008006" key="3">
    <source>
        <dbReference type="Google" id="ProtNLM"/>
    </source>
</evidence>
<name>A0ABZ0Z6P8_9CAUD</name>
<organism evidence="1 2">
    <name type="scientific">phage Lak_Megaphage_Sonny</name>
    <dbReference type="NCBI Taxonomy" id="3109229"/>
    <lineage>
        <taxon>Viruses</taxon>
        <taxon>Duplodnaviria</taxon>
        <taxon>Heunggongvirae</taxon>
        <taxon>Uroviricota</taxon>
        <taxon>Caudoviricetes</taxon>
        <taxon>Caudoviricetes code 15 clade</taxon>
    </lineage>
</organism>
<protein>
    <recommendedName>
        <fullName evidence="3">Tail fiber protein</fullName>
    </recommendedName>
</protein>
<proteinExistence type="predicted"/>
<sequence>MADYVSLIKNTYTNTPGYIHDTSSMHQIVKNADNKTYTVKFGYPNSEYTSSIVLQMPSDVLFYADADAIIYKTIINGGASSPGTSIPASNKGWLYKVGTAGYIAKVKCDAGDVIVCNTTTTTPSSDESTSAHFDFFQANIDSSLYSLKGHTHSVSKASTSDKKNNNLTGSVTTKVIGATTTFTGKNTPSGTIDASFTYGWSHKHTFTGSNATLTFSYDKIPAKSNQSTPTVTGTINSHSNYVPSGTITPSVSYVSTAMTLSLDASQGTHNHTFNGTAKTDLNFTYYTSPANTSNATPAIEGTLTSHTYKPQGTIAKPTVNVTATYTNNGTNKFTRAITVNSIPTTTKKCIDDAITDVSYIAATEELKFVNSSIKYNDAEKIVLDTSYRTGILIGITNMTATVPVFTGTAASITHDITNLKIASHNHKSDPVSKTKAANSYTPEGTINNVSANINVSQVAIKYSKVSDITMAFTGDTSTMEHSKDLTLKSHTHTITTVQSSSNVSYTPAGSTANTTTTFNASTKTGNMTFSFTGTEDTYSFSGIPLFTASSSITLANTGDHTHTGTLSVTIGSSNV</sequence>